<dbReference type="Pfam" id="PF13439">
    <property type="entry name" value="Glyco_transf_4"/>
    <property type="match status" value="1"/>
</dbReference>
<dbReference type="InterPro" id="IPR001296">
    <property type="entry name" value="Glyco_trans_1"/>
</dbReference>
<comment type="caution">
    <text evidence="3">The sequence shown here is derived from an EMBL/GenBank/DDBJ whole genome shotgun (WGS) entry which is preliminary data.</text>
</comment>
<dbReference type="EMBL" id="JAWUZT010000017">
    <property type="protein sequence ID" value="MDW8516026.1"/>
    <property type="molecule type" value="Genomic_DNA"/>
</dbReference>
<protein>
    <submittedName>
        <fullName evidence="3">Glycosyltransferase family 4 protein</fullName>
        <ecNumber evidence="3">2.4.-.-</ecNumber>
    </submittedName>
</protein>
<feature type="domain" description="Glycosyltransferase subfamily 4-like N-terminal" evidence="2">
    <location>
        <begin position="13"/>
        <end position="172"/>
    </location>
</feature>
<dbReference type="Gene3D" id="3.40.50.2000">
    <property type="entry name" value="Glycogen Phosphorylase B"/>
    <property type="match status" value="2"/>
</dbReference>
<dbReference type="SUPFAM" id="SSF53756">
    <property type="entry name" value="UDP-Glycosyltransferase/glycogen phosphorylase"/>
    <property type="match status" value="1"/>
</dbReference>
<evidence type="ECO:0000313" key="3">
    <source>
        <dbReference type="EMBL" id="MDW8516026.1"/>
    </source>
</evidence>
<dbReference type="PANTHER" id="PTHR12526:SF630">
    <property type="entry name" value="GLYCOSYLTRANSFERASE"/>
    <property type="match status" value="1"/>
</dbReference>
<keyword evidence="3" id="KW-0808">Transferase</keyword>
<evidence type="ECO:0000259" key="1">
    <source>
        <dbReference type="Pfam" id="PF00534"/>
    </source>
</evidence>
<proteinExistence type="predicted"/>
<dbReference type="Pfam" id="PF00534">
    <property type="entry name" value="Glycos_transf_1"/>
    <property type="match status" value="1"/>
</dbReference>
<organism evidence="3 4">
    <name type="scientific">Priestia flexa</name>
    <dbReference type="NCBI Taxonomy" id="86664"/>
    <lineage>
        <taxon>Bacteria</taxon>
        <taxon>Bacillati</taxon>
        <taxon>Bacillota</taxon>
        <taxon>Bacilli</taxon>
        <taxon>Bacillales</taxon>
        <taxon>Bacillaceae</taxon>
        <taxon>Priestia</taxon>
    </lineage>
</organism>
<reference evidence="4" key="1">
    <citation type="submission" date="2023-07" db="EMBL/GenBank/DDBJ databases">
        <title>Draft genomic sequences of Priestia flexa CCM isolated from the soil of an abandoned mine contaminated by free cyanide in the high Andean zone of Tacna, Peru.</title>
        <authorList>
            <person name="Caceda Quiroz C.J."/>
            <person name="Maraza Chooque G.J."/>
            <person name="Fora Quispe G.L."/>
            <person name="Carpio Mamani M."/>
        </authorList>
    </citation>
    <scope>NUCLEOTIDE SEQUENCE [LARGE SCALE GENOMIC DNA]</scope>
    <source>
        <strain evidence="4">CCM</strain>
    </source>
</reference>
<dbReference type="Proteomes" id="UP001284771">
    <property type="component" value="Unassembled WGS sequence"/>
</dbReference>
<dbReference type="CDD" id="cd03801">
    <property type="entry name" value="GT4_PimA-like"/>
    <property type="match status" value="1"/>
</dbReference>
<evidence type="ECO:0000259" key="2">
    <source>
        <dbReference type="Pfam" id="PF13439"/>
    </source>
</evidence>
<accession>A0ABU4J4V3</accession>
<dbReference type="PANTHER" id="PTHR12526">
    <property type="entry name" value="GLYCOSYLTRANSFERASE"/>
    <property type="match status" value="1"/>
</dbReference>
<keyword evidence="4" id="KW-1185">Reference proteome</keyword>
<gene>
    <name evidence="3" type="ORF">RIB56_07755</name>
</gene>
<name>A0ABU4J4V3_9BACI</name>
<evidence type="ECO:0000313" key="4">
    <source>
        <dbReference type="Proteomes" id="UP001284771"/>
    </source>
</evidence>
<sequence length="374" mass="42908">MHILQLITKFYRSGAESLVYDISQILVEKGYKVTILALNKNENSLEEDNIKKNLESKGIKTLCFNSQRTHVQKIRHLVYEIKENHINLIHAHAYHPNKYGRIASFFSGVPTVVTYHSATNDWVNFRARTLEKILSLSIFKQKRVSVSKIPLNHYRNKISKNKEVFIIPNGVFVDKYKEEKSLEEVRRSLGLTKSDKMLLNVGRIVEAKNQKVLIKALAKLKEKGYRDIHLFIAGLKQNEDLFKELLDISQKSNLSSNVHFLGSRNDIGNLLQACDVFMFPSLNEAHPIALIEAAFCGKVILASSIEANINSFSQESVIFLKENHVDHIVESLENIFNDFNHYSSYGLKAKSEAENKYNIYKTVEKYENLYSGLL</sequence>
<dbReference type="EC" id="2.4.-.-" evidence="3"/>
<feature type="domain" description="Glycosyl transferase family 1" evidence="1">
    <location>
        <begin position="183"/>
        <end position="349"/>
    </location>
</feature>
<keyword evidence="3" id="KW-0328">Glycosyltransferase</keyword>
<dbReference type="InterPro" id="IPR028098">
    <property type="entry name" value="Glyco_trans_4-like_N"/>
</dbReference>
<dbReference type="GO" id="GO:0016757">
    <property type="term" value="F:glycosyltransferase activity"/>
    <property type="evidence" value="ECO:0007669"/>
    <property type="project" value="UniProtKB-KW"/>
</dbReference>
<dbReference type="RefSeq" id="WP_318757533.1">
    <property type="nucleotide sequence ID" value="NZ_JAWUZT010000017.1"/>
</dbReference>